<dbReference type="Proteomes" id="UP001202550">
    <property type="component" value="Unassembled WGS sequence"/>
</dbReference>
<dbReference type="InterPro" id="IPR021265">
    <property type="entry name" value="DUF2842"/>
</dbReference>
<dbReference type="EMBL" id="JALZWP010000007">
    <property type="protein sequence ID" value="MCL1628831.1"/>
    <property type="molecule type" value="Genomic_DNA"/>
</dbReference>
<organism evidence="2 3">
    <name type="scientific">Roseinatronobacter domitianus</name>
    <dbReference type="NCBI Taxonomy" id="2940293"/>
    <lineage>
        <taxon>Bacteria</taxon>
        <taxon>Pseudomonadati</taxon>
        <taxon>Pseudomonadota</taxon>
        <taxon>Alphaproteobacteria</taxon>
        <taxon>Rhodobacterales</taxon>
        <taxon>Paracoccaceae</taxon>
        <taxon>Roseinatronobacter</taxon>
    </lineage>
</organism>
<proteinExistence type="predicted"/>
<reference evidence="2 3" key="1">
    <citation type="submission" date="2022-05" db="EMBL/GenBank/DDBJ databases">
        <title>Seasonal and diel survey of microbial diversity of the Tyrrhenian coast.</title>
        <authorList>
            <person name="Gattoni G."/>
            <person name="Corral P."/>
        </authorList>
    </citation>
    <scope>NUCLEOTIDE SEQUENCE [LARGE SCALE GENOMIC DNA]</scope>
    <source>
        <strain evidence="2 3">V10</strain>
    </source>
</reference>
<sequence length="75" mass="8468">MALSYKARKRWSIFALVVALPLYIVVAVNVVEMFDRPPFLLELLIYVVLGIVWTFPLKKLFLGVGKPDPDAPPDP</sequence>
<comment type="caution">
    <text evidence="2">The sequence shown here is derived from an EMBL/GenBank/DDBJ whole genome shotgun (WGS) entry which is preliminary data.</text>
</comment>
<feature type="transmembrane region" description="Helical" evidence="1">
    <location>
        <begin position="12"/>
        <end position="31"/>
    </location>
</feature>
<evidence type="ECO:0000313" key="2">
    <source>
        <dbReference type="EMBL" id="MCL1628831.1"/>
    </source>
</evidence>
<protein>
    <submittedName>
        <fullName evidence="2">DUF2842 domain-containing protein</fullName>
    </submittedName>
</protein>
<keyword evidence="1" id="KW-1133">Transmembrane helix</keyword>
<gene>
    <name evidence="2" type="ORF">M3N55_08810</name>
</gene>
<accession>A0ABT0M1U0</accession>
<name>A0ABT0M1U0_9RHOB</name>
<feature type="transmembrane region" description="Helical" evidence="1">
    <location>
        <begin position="37"/>
        <end position="57"/>
    </location>
</feature>
<dbReference type="RefSeq" id="WP_249058162.1">
    <property type="nucleotide sequence ID" value="NZ_JALZWP010000007.1"/>
</dbReference>
<evidence type="ECO:0000313" key="3">
    <source>
        <dbReference type="Proteomes" id="UP001202550"/>
    </source>
</evidence>
<keyword evidence="3" id="KW-1185">Reference proteome</keyword>
<dbReference type="Pfam" id="PF11003">
    <property type="entry name" value="DUF2842"/>
    <property type="match status" value="1"/>
</dbReference>
<keyword evidence="1" id="KW-0472">Membrane</keyword>
<keyword evidence="1" id="KW-0812">Transmembrane</keyword>
<evidence type="ECO:0000256" key="1">
    <source>
        <dbReference type="SAM" id="Phobius"/>
    </source>
</evidence>